<keyword evidence="2" id="KW-1185">Reference proteome</keyword>
<dbReference type="EMBL" id="CAJVPW010058832">
    <property type="protein sequence ID" value="CAG8778619.1"/>
    <property type="molecule type" value="Genomic_DNA"/>
</dbReference>
<gene>
    <name evidence="1" type="ORF">SPELUC_LOCUS16234</name>
</gene>
<evidence type="ECO:0000313" key="2">
    <source>
        <dbReference type="Proteomes" id="UP000789366"/>
    </source>
</evidence>
<accession>A0ACA9R5X2</accession>
<sequence>KSGALLQRLKLDSEEDMVLEQSLLLETLKSFCPNITYFEISNIEFSSQLLDLIGNLQKLQFLTLWCEWCTDNIISEGGQVLQFAKILPLTLEYLDISYSCFSIYIDILLNNCNAPLKKLLIDKLDNEKQAKALIEFCIRKRTLNYVGIDAYLDDEFKKDLEGYVTAVPYERIVVNC</sequence>
<name>A0ACA9R5X2_9GLOM</name>
<protein>
    <submittedName>
        <fullName evidence="1">10823_t:CDS:1</fullName>
    </submittedName>
</protein>
<organism evidence="1 2">
    <name type="scientific">Cetraspora pellucida</name>
    <dbReference type="NCBI Taxonomy" id="1433469"/>
    <lineage>
        <taxon>Eukaryota</taxon>
        <taxon>Fungi</taxon>
        <taxon>Fungi incertae sedis</taxon>
        <taxon>Mucoromycota</taxon>
        <taxon>Glomeromycotina</taxon>
        <taxon>Glomeromycetes</taxon>
        <taxon>Diversisporales</taxon>
        <taxon>Gigasporaceae</taxon>
        <taxon>Cetraspora</taxon>
    </lineage>
</organism>
<evidence type="ECO:0000313" key="1">
    <source>
        <dbReference type="EMBL" id="CAG8778619.1"/>
    </source>
</evidence>
<comment type="caution">
    <text evidence="1">The sequence shown here is derived from an EMBL/GenBank/DDBJ whole genome shotgun (WGS) entry which is preliminary data.</text>
</comment>
<reference evidence="1" key="1">
    <citation type="submission" date="2021-06" db="EMBL/GenBank/DDBJ databases">
        <authorList>
            <person name="Kallberg Y."/>
            <person name="Tangrot J."/>
            <person name="Rosling A."/>
        </authorList>
    </citation>
    <scope>NUCLEOTIDE SEQUENCE</scope>
    <source>
        <strain evidence="1">28 12/20/2015</strain>
    </source>
</reference>
<proteinExistence type="predicted"/>
<dbReference type="Proteomes" id="UP000789366">
    <property type="component" value="Unassembled WGS sequence"/>
</dbReference>
<feature type="non-terminal residue" evidence="1">
    <location>
        <position position="1"/>
    </location>
</feature>